<feature type="region of interest" description="Disordered" evidence="1">
    <location>
        <begin position="1"/>
        <end position="40"/>
    </location>
</feature>
<comment type="caution">
    <text evidence="2">The sequence shown here is derived from an EMBL/GenBank/DDBJ whole genome shotgun (WGS) entry which is preliminary data.</text>
</comment>
<name>W4NA77_9BIFI</name>
<evidence type="ECO:0000256" key="1">
    <source>
        <dbReference type="SAM" id="MobiDB-lite"/>
    </source>
</evidence>
<protein>
    <submittedName>
        <fullName evidence="2">Macrolide ABC transporter ATP-binding protein</fullName>
    </submittedName>
</protein>
<organism evidence="2 3">
    <name type="scientific">Bifidobacterium moukalabense DSM 27321</name>
    <dbReference type="NCBI Taxonomy" id="1435051"/>
    <lineage>
        <taxon>Bacteria</taxon>
        <taxon>Bacillati</taxon>
        <taxon>Actinomycetota</taxon>
        <taxon>Actinomycetes</taxon>
        <taxon>Bifidobacteriales</taxon>
        <taxon>Bifidobacteriaceae</taxon>
        <taxon>Bifidobacterium</taxon>
    </lineage>
</organism>
<keyword evidence="3" id="KW-1185">Reference proteome</keyword>
<dbReference type="InterPro" id="IPR010985">
    <property type="entry name" value="Ribbon_hlx_hlx"/>
</dbReference>
<dbReference type="AlphaFoldDB" id="W4NA77"/>
<keyword evidence="2" id="KW-0547">Nucleotide-binding</keyword>
<dbReference type="GO" id="GO:0005524">
    <property type="term" value="F:ATP binding"/>
    <property type="evidence" value="ECO:0007669"/>
    <property type="project" value="UniProtKB-KW"/>
</dbReference>
<dbReference type="eggNOG" id="ENOG5032F4I">
    <property type="taxonomic scope" value="Bacteria"/>
</dbReference>
<dbReference type="GO" id="GO:0006355">
    <property type="term" value="P:regulation of DNA-templated transcription"/>
    <property type="evidence" value="ECO:0007669"/>
    <property type="project" value="InterPro"/>
</dbReference>
<dbReference type="InterPro" id="IPR013321">
    <property type="entry name" value="Arc_rbn_hlx_hlx"/>
</dbReference>
<evidence type="ECO:0000313" key="3">
    <source>
        <dbReference type="Proteomes" id="UP000019155"/>
    </source>
</evidence>
<feature type="compositionally biased region" description="Basic and acidic residues" evidence="1">
    <location>
        <begin position="25"/>
        <end position="35"/>
    </location>
</feature>
<dbReference type="RefSeq" id="WP_051428903.1">
    <property type="nucleotide sequence ID" value="NZ_AZMV01000004.1"/>
</dbReference>
<gene>
    <name evidence="2" type="ORF">BMOU_0854</name>
</gene>
<dbReference type="STRING" id="1435051.BMOU_0854"/>
<dbReference type="OrthoDB" id="3234901at2"/>
<dbReference type="EMBL" id="AZMV01000004">
    <property type="protein sequence ID" value="ETY71366.1"/>
    <property type="molecule type" value="Genomic_DNA"/>
</dbReference>
<evidence type="ECO:0000313" key="2">
    <source>
        <dbReference type="EMBL" id="ETY71366.1"/>
    </source>
</evidence>
<dbReference type="GeneID" id="97501338"/>
<reference evidence="2 3" key="1">
    <citation type="journal article" date="2014" name="Genome Announc.">
        <title>The Genome Sequence of Bifidobacterium moukalabense DSM 27321 Highlights the Close Phylogenetic Relatedness with the Bifidobacterium dentium Taxon.</title>
        <authorList>
            <person name="Lugli G.A."/>
            <person name="Duranti S."/>
            <person name="Milani C."/>
            <person name="Turroni F."/>
            <person name="Viappiani A."/>
            <person name="Mangifesta M."/>
            <person name="van Sinderen D."/>
            <person name="Ventura M."/>
        </authorList>
    </citation>
    <scope>NUCLEOTIDE SEQUENCE [LARGE SCALE GENOMIC DNA]</scope>
    <source>
        <strain evidence="2 3">DSM 27321</strain>
    </source>
</reference>
<dbReference type="Proteomes" id="UP000019155">
    <property type="component" value="Unassembled WGS sequence"/>
</dbReference>
<proteinExistence type="predicted"/>
<keyword evidence="2" id="KW-0067">ATP-binding</keyword>
<sequence length="82" mass="9378">MRNMALTPRARDLTALLNTGTPKNRNTEKPKERSAGDGGMWVKTSVSLRAETRRRLRTYAAEHDMRIQEVMEDALASYLSRQ</sequence>
<accession>W4NA77</accession>
<dbReference type="PATRIC" id="fig|1435051.3.peg.844"/>
<dbReference type="Gene3D" id="1.10.1220.10">
    <property type="entry name" value="Met repressor-like"/>
    <property type="match status" value="1"/>
</dbReference>
<dbReference type="SUPFAM" id="SSF47598">
    <property type="entry name" value="Ribbon-helix-helix"/>
    <property type="match status" value="1"/>
</dbReference>